<evidence type="ECO:0000313" key="2">
    <source>
        <dbReference type="Proteomes" id="UP000617402"/>
    </source>
</evidence>
<gene>
    <name evidence="1" type="ORF">H1S01_00460</name>
</gene>
<evidence type="ECO:0000313" key="1">
    <source>
        <dbReference type="EMBL" id="MBC9782977.1"/>
    </source>
</evidence>
<keyword evidence="2" id="KW-1185">Reference proteome</keyword>
<dbReference type="EMBL" id="JACVHF010000001">
    <property type="protein sequence ID" value="MBC9782977.1"/>
    <property type="molecule type" value="Genomic_DNA"/>
</dbReference>
<comment type="caution">
    <text evidence="1">The sequence shown here is derived from an EMBL/GenBank/DDBJ whole genome shotgun (WGS) entry which is preliminary data.</text>
</comment>
<evidence type="ECO:0008006" key="3">
    <source>
        <dbReference type="Google" id="ProtNLM"/>
    </source>
</evidence>
<protein>
    <recommendedName>
        <fullName evidence="3">YtxH domain-containing protein</fullName>
    </recommendedName>
</protein>
<accession>A0ABR7SYP1</accession>
<proteinExistence type="predicted"/>
<name>A0ABR7SYP1_HELCL</name>
<reference evidence="1 2" key="1">
    <citation type="submission" date="2020-07" db="EMBL/GenBank/DDBJ databases">
        <title>Draft whole-genome sequence of Heliobacterium chlorum DSM 3682, type strain.</title>
        <authorList>
            <person name="Kyndt J.A."/>
            <person name="Meyer T.E."/>
            <person name="Imhoff J.F."/>
        </authorList>
    </citation>
    <scope>NUCLEOTIDE SEQUENCE [LARGE SCALE GENOMIC DNA]</scope>
    <source>
        <strain evidence="1 2">DSM 3682</strain>
    </source>
</reference>
<dbReference type="RefSeq" id="WP_188038171.1">
    <property type="nucleotide sequence ID" value="NZ_JACVHF010000001.1"/>
</dbReference>
<organism evidence="1 2">
    <name type="scientific">Heliobacterium chlorum</name>
    <dbReference type="NCBI Taxonomy" id="2698"/>
    <lineage>
        <taxon>Bacteria</taxon>
        <taxon>Bacillati</taxon>
        <taxon>Bacillota</taxon>
        <taxon>Clostridia</taxon>
        <taxon>Eubacteriales</taxon>
        <taxon>Heliobacteriaceae</taxon>
        <taxon>Heliobacterium</taxon>
    </lineage>
</organism>
<sequence length="55" mass="6260">MGRMFRGLFGSLGLLLTGVALGMIVGDKSLDKFSRRPQGFRFRKIRFRRKPQATS</sequence>
<dbReference type="Proteomes" id="UP000617402">
    <property type="component" value="Unassembled WGS sequence"/>
</dbReference>